<feature type="transmembrane region" description="Helical" evidence="7">
    <location>
        <begin position="335"/>
        <end position="356"/>
    </location>
</feature>
<accession>A0A0Q9YRF4</accession>
<dbReference type="Pfam" id="PF07690">
    <property type="entry name" value="MFS_1"/>
    <property type="match status" value="1"/>
</dbReference>
<feature type="transmembrane region" description="Helical" evidence="7">
    <location>
        <begin position="99"/>
        <end position="119"/>
    </location>
</feature>
<dbReference type="EMBL" id="LKHV01000004">
    <property type="protein sequence ID" value="KRG19009.1"/>
    <property type="molecule type" value="Genomic_DNA"/>
</dbReference>
<feature type="transmembrane region" description="Helical" evidence="7">
    <location>
        <begin position="212"/>
        <end position="234"/>
    </location>
</feature>
<evidence type="ECO:0000256" key="3">
    <source>
        <dbReference type="ARBA" id="ARBA00022475"/>
    </source>
</evidence>
<name>A0A0Q9YRF4_9GAMM</name>
<dbReference type="PANTHER" id="PTHR23517:SF2">
    <property type="entry name" value="MULTIDRUG RESISTANCE PROTEIN MDTH"/>
    <property type="match status" value="1"/>
</dbReference>
<keyword evidence="4 7" id="KW-0812">Transmembrane</keyword>
<dbReference type="GO" id="GO:0005886">
    <property type="term" value="C:plasma membrane"/>
    <property type="evidence" value="ECO:0007669"/>
    <property type="project" value="UniProtKB-SubCell"/>
</dbReference>
<feature type="transmembrane region" description="Helical" evidence="7">
    <location>
        <begin position="246"/>
        <end position="264"/>
    </location>
</feature>
<sequence length="396" mass="43197">MLPNEIRTTFMIGLIFASRMLGIFMIFPVLALYVNHYPDASMTLVGCALGSYGLLQALLQLPLAALSDKYGRKRVILAGLCLFAFGSVIAASATTLWGITIGRAIQGAGAIGATLLAYLSDTTRPAVRTRAMAIVGICIGATFTLSVAIGPIVDAYFGIKGLFWLTAVLGLFGMGWVMRMPSQQADAALLQTLSFAPKELAVAIHHRHLWRLYLSIFVLHAVLTMSFLVVPHKVQAILALDKAQSWQFYVPVLIGSLLCVGPFLRRADDEAAQKKGIMVAVIGLFCVMPIWLQTQQTIIFVIMSVLFFAFFNYLEASMPAMVSKVAPSTRRGLVLGVYSSVQFLGLFFGGVIGGVLCQYWPNWGVAVLSTMLLGLWLMVISNISFKKTYEFGEQKI</sequence>
<feature type="domain" description="Major facilitator superfamily (MFS) profile" evidence="8">
    <location>
        <begin position="8"/>
        <end position="389"/>
    </location>
</feature>
<organism evidence="9">
    <name type="scientific">Candidatus Berkiella cookevillensis</name>
    <dbReference type="NCBI Taxonomy" id="437022"/>
    <lineage>
        <taxon>Bacteria</taxon>
        <taxon>Pseudomonadati</taxon>
        <taxon>Pseudomonadota</taxon>
        <taxon>Gammaproteobacteria</taxon>
        <taxon>Candidatus Berkiellales</taxon>
        <taxon>Candidatus Berkiellaceae</taxon>
        <taxon>Candidatus Berkiella</taxon>
    </lineage>
</organism>
<feature type="transmembrane region" description="Helical" evidence="7">
    <location>
        <begin position="40"/>
        <end position="63"/>
    </location>
</feature>
<evidence type="ECO:0000256" key="4">
    <source>
        <dbReference type="ARBA" id="ARBA00022692"/>
    </source>
</evidence>
<dbReference type="InterPro" id="IPR005829">
    <property type="entry name" value="Sugar_transporter_CS"/>
</dbReference>
<comment type="subcellular location">
    <subcellularLocation>
        <location evidence="1">Cell membrane</location>
        <topology evidence="1">Multi-pass membrane protein</topology>
    </subcellularLocation>
</comment>
<feature type="transmembrane region" description="Helical" evidence="7">
    <location>
        <begin position="12"/>
        <end position="34"/>
    </location>
</feature>
<evidence type="ECO:0000256" key="6">
    <source>
        <dbReference type="ARBA" id="ARBA00023136"/>
    </source>
</evidence>
<evidence type="ECO:0000256" key="5">
    <source>
        <dbReference type="ARBA" id="ARBA00022989"/>
    </source>
</evidence>
<dbReference type="InterPro" id="IPR050171">
    <property type="entry name" value="MFS_Transporters"/>
</dbReference>
<reference evidence="9" key="1">
    <citation type="submission" date="2015-09" db="EMBL/GenBank/DDBJ databases">
        <title>Draft Genome Sequences of Two Novel Amoeba-resistant Intranuclear Bacteria, Candidatus Berkiella cookevillensis and Candidatus Berkiella aquae.</title>
        <authorList>
            <person name="Mehari Y.T."/>
            <person name="Arivett B.A."/>
            <person name="Farone A.L."/>
            <person name="Gunderson J.H."/>
            <person name="Farone M.B."/>
        </authorList>
    </citation>
    <scope>NUCLEOTIDE SEQUENCE [LARGE SCALE GENOMIC DNA]</scope>
    <source>
        <strain evidence="9">CC99</strain>
    </source>
</reference>
<evidence type="ECO:0000256" key="7">
    <source>
        <dbReference type="SAM" id="Phobius"/>
    </source>
</evidence>
<gene>
    <name evidence="9" type="primary">yajR</name>
    <name evidence="9" type="ORF">CC99x_00999</name>
</gene>
<keyword evidence="2" id="KW-0813">Transport</keyword>
<dbReference type="SUPFAM" id="SSF103473">
    <property type="entry name" value="MFS general substrate transporter"/>
    <property type="match status" value="1"/>
</dbReference>
<comment type="caution">
    <text evidence="9">The sequence shown here is derived from an EMBL/GenBank/DDBJ whole genome shotgun (WGS) entry which is preliminary data.</text>
</comment>
<evidence type="ECO:0000313" key="9">
    <source>
        <dbReference type="EMBL" id="KRG19009.1"/>
    </source>
</evidence>
<dbReference type="InterPro" id="IPR036259">
    <property type="entry name" value="MFS_trans_sf"/>
</dbReference>
<evidence type="ECO:0000259" key="8">
    <source>
        <dbReference type="PROSITE" id="PS50850"/>
    </source>
</evidence>
<dbReference type="PROSITE" id="PS00216">
    <property type="entry name" value="SUGAR_TRANSPORT_1"/>
    <property type="match status" value="1"/>
</dbReference>
<dbReference type="GO" id="GO:0022857">
    <property type="term" value="F:transmembrane transporter activity"/>
    <property type="evidence" value="ECO:0007669"/>
    <property type="project" value="InterPro"/>
</dbReference>
<dbReference type="Gene3D" id="1.20.1250.20">
    <property type="entry name" value="MFS general substrate transporter like domains"/>
    <property type="match status" value="1"/>
</dbReference>
<protein>
    <submittedName>
        <fullName evidence="9">Inner membrane transport protein YajR</fullName>
    </submittedName>
</protein>
<dbReference type="AlphaFoldDB" id="A0A0Q9YRF4"/>
<dbReference type="PATRIC" id="fig|1590042.3.peg.1020"/>
<dbReference type="STRING" id="437022.CC99x_00999"/>
<dbReference type="InterPro" id="IPR011701">
    <property type="entry name" value="MFS"/>
</dbReference>
<evidence type="ECO:0000256" key="2">
    <source>
        <dbReference type="ARBA" id="ARBA00022448"/>
    </source>
</evidence>
<feature type="transmembrane region" description="Helical" evidence="7">
    <location>
        <begin position="298"/>
        <end position="314"/>
    </location>
</feature>
<feature type="transmembrane region" description="Helical" evidence="7">
    <location>
        <begin position="362"/>
        <end position="385"/>
    </location>
</feature>
<feature type="transmembrane region" description="Helical" evidence="7">
    <location>
        <begin position="276"/>
        <end position="292"/>
    </location>
</feature>
<feature type="transmembrane region" description="Helical" evidence="7">
    <location>
        <begin position="75"/>
        <end position="93"/>
    </location>
</feature>
<dbReference type="PANTHER" id="PTHR23517">
    <property type="entry name" value="RESISTANCE PROTEIN MDTM, PUTATIVE-RELATED-RELATED"/>
    <property type="match status" value="1"/>
</dbReference>
<keyword evidence="3" id="KW-1003">Cell membrane</keyword>
<keyword evidence="6 7" id="KW-0472">Membrane</keyword>
<dbReference type="PROSITE" id="PS50850">
    <property type="entry name" value="MFS"/>
    <property type="match status" value="1"/>
</dbReference>
<feature type="transmembrane region" description="Helical" evidence="7">
    <location>
        <begin position="131"/>
        <end position="149"/>
    </location>
</feature>
<keyword evidence="5 7" id="KW-1133">Transmembrane helix</keyword>
<dbReference type="InterPro" id="IPR020846">
    <property type="entry name" value="MFS_dom"/>
</dbReference>
<proteinExistence type="predicted"/>
<evidence type="ECO:0000256" key="1">
    <source>
        <dbReference type="ARBA" id="ARBA00004651"/>
    </source>
</evidence>
<feature type="transmembrane region" description="Helical" evidence="7">
    <location>
        <begin position="155"/>
        <end position="177"/>
    </location>
</feature>